<keyword evidence="3" id="KW-0804">Transcription</keyword>
<dbReference type="InterPro" id="IPR035472">
    <property type="entry name" value="RpiR-like_SIS"/>
</dbReference>
<dbReference type="PROSITE" id="PS51071">
    <property type="entry name" value="HTH_RPIR"/>
    <property type="match status" value="1"/>
</dbReference>
<comment type="caution">
    <text evidence="6">The sequence shown here is derived from an EMBL/GenBank/DDBJ whole genome shotgun (WGS) entry which is preliminary data.</text>
</comment>
<dbReference type="InterPro" id="IPR047640">
    <property type="entry name" value="RpiR-like"/>
</dbReference>
<dbReference type="PANTHER" id="PTHR30514:SF18">
    <property type="entry name" value="RPIR-FAMILY TRANSCRIPTIONAL REGULATOR"/>
    <property type="match status" value="1"/>
</dbReference>
<evidence type="ECO:0000313" key="7">
    <source>
        <dbReference type="Proteomes" id="UP000609849"/>
    </source>
</evidence>
<keyword evidence="7" id="KW-1185">Reference proteome</keyword>
<dbReference type="CDD" id="cd05013">
    <property type="entry name" value="SIS_RpiR"/>
    <property type="match status" value="1"/>
</dbReference>
<dbReference type="RefSeq" id="WP_147542202.1">
    <property type="nucleotide sequence ID" value="NZ_JACRWE010000003.1"/>
</dbReference>
<dbReference type="InterPro" id="IPR046348">
    <property type="entry name" value="SIS_dom_sf"/>
</dbReference>
<protein>
    <submittedName>
        <fullName evidence="6">MurR/RpiR family transcriptional regulator</fullName>
    </submittedName>
</protein>
<evidence type="ECO:0000256" key="3">
    <source>
        <dbReference type="ARBA" id="ARBA00023163"/>
    </source>
</evidence>
<sequence length="293" mass="33019">MDNKEKLEMKDGKHLISNIQAQYARLSKGQKIIAQYILKNYDKVAFMTACKLGEAVGVSESTVVRFANALGYSGYPKLQEALQELIKNKLTTVQRVEMAHDQYSDDSTILNKVLKSDIDNIRDTLDAIDENAFKGAADKILKARKIYILGMRSSFTIAQYLGFYLDIILDNVHIIRMDMGDAFEQVVRVNEDDVLITISFPRYSRKSYQVAKYAKSKGAHIISITDSMFAPVASISDNTLLVKSNMASFVDSLVPALSVANALVISVGMKEKEDIKEYFDDLETIWKEYSVYE</sequence>
<dbReference type="InterPro" id="IPR036388">
    <property type="entry name" value="WH-like_DNA-bd_sf"/>
</dbReference>
<gene>
    <name evidence="6" type="ORF">H8923_08565</name>
</gene>
<evidence type="ECO:0000313" key="6">
    <source>
        <dbReference type="EMBL" id="MBC5996810.1"/>
    </source>
</evidence>
<keyword evidence="1" id="KW-0805">Transcription regulation</keyword>
<dbReference type="PROSITE" id="PS51464">
    <property type="entry name" value="SIS"/>
    <property type="match status" value="1"/>
</dbReference>
<dbReference type="Pfam" id="PF01380">
    <property type="entry name" value="SIS"/>
    <property type="match status" value="1"/>
</dbReference>
<evidence type="ECO:0000256" key="1">
    <source>
        <dbReference type="ARBA" id="ARBA00023015"/>
    </source>
</evidence>
<dbReference type="EMBL" id="JACRWE010000003">
    <property type="protein sequence ID" value="MBC5996810.1"/>
    <property type="molecule type" value="Genomic_DNA"/>
</dbReference>
<dbReference type="InterPro" id="IPR001347">
    <property type="entry name" value="SIS_dom"/>
</dbReference>
<dbReference type="SUPFAM" id="SSF46689">
    <property type="entry name" value="Homeodomain-like"/>
    <property type="match status" value="1"/>
</dbReference>
<dbReference type="PANTHER" id="PTHR30514">
    <property type="entry name" value="GLUCOKINASE"/>
    <property type="match status" value="1"/>
</dbReference>
<organism evidence="6 7">
    <name type="scientific">Romboutsia faecis</name>
    <dbReference type="NCBI Taxonomy" id="2764597"/>
    <lineage>
        <taxon>Bacteria</taxon>
        <taxon>Bacillati</taxon>
        <taxon>Bacillota</taxon>
        <taxon>Clostridia</taxon>
        <taxon>Peptostreptococcales</taxon>
        <taxon>Peptostreptococcaceae</taxon>
        <taxon>Romboutsia</taxon>
    </lineage>
</organism>
<feature type="domain" description="SIS" evidence="5">
    <location>
        <begin position="136"/>
        <end position="274"/>
    </location>
</feature>
<dbReference type="Gene3D" id="1.10.10.10">
    <property type="entry name" value="Winged helix-like DNA-binding domain superfamily/Winged helix DNA-binding domain"/>
    <property type="match status" value="1"/>
</dbReference>
<dbReference type="Gene3D" id="3.40.50.10490">
    <property type="entry name" value="Glucose-6-phosphate isomerase like protein, domain 1"/>
    <property type="match status" value="1"/>
</dbReference>
<dbReference type="InterPro" id="IPR009057">
    <property type="entry name" value="Homeodomain-like_sf"/>
</dbReference>
<feature type="domain" description="HTH rpiR-type" evidence="4">
    <location>
        <begin position="13"/>
        <end position="89"/>
    </location>
</feature>
<evidence type="ECO:0000259" key="4">
    <source>
        <dbReference type="PROSITE" id="PS51071"/>
    </source>
</evidence>
<dbReference type="Proteomes" id="UP000609849">
    <property type="component" value="Unassembled WGS sequence"/>
</dbReference>
<dbReference type="InterPro" id="IPR000281">
    <property type="entry name" value="HTH_RpiR"/>
</dbReference>
<accession>A0ABR7JPH6</accession>
<evidence type="ECO:0000256" key="2">
    <source>
        <dbReference type="ARBA" id="ARBA00023125"/>
    </source>
</evidence>
<proteinExistence type="predicted"/>
<keyword evidence="2" id="KW-0238">DNA-binding</keyword>
<name>A0ABR7JPH6_9FIRM</name>
<dbReference type="SUPFAM" id="SSF53697">
    <property type="entry name" value="SIS domain"/>
    <property type="match status" value="1"/>
</dbReference>
<dbReference type="Pfam" id="PF01418">
    <property type="entry name" value="HTH_6"/>
    <property type="match status" value="1"/>
</dbReference>
<reference evidence="6 7" key="1">
    <citation type="submission" date="2020-08" db="EMBL/GenBank/DDBJ databases">
        <authorList>
            <person name="Liu C."/>
            <person name="Sun Q."/>
        </authorList>
    </citation>
    <scope>NUCLEOTIDE SEQUENCE [LARGE SCALE GENOMIC DNA]</scope>
    <source>
        <strain evidence="6 7">NSJ-18</strain>
    </source>
</reference>
<evidence type="ECO:0000259" key="5">
    <source>
        <dbReference type="PROSITE" id="PS51464"/>
    </source>
</evidence>